<feature type="transmembrane region" description="Helical" evidence="1">
    <location>
        <begin position="227"/>
        <end position="247"/>
    </location>
</feature>
<evidence type="ECO:0000313" key="2">
    <source>
        <dbReference type="EMBL" id="CAL8112263.1"/>
    </source>
</evidence>
<name>A0ABP1QVJ7_9HEXA</name>
<feature type="transmembrane region" description="Helical" evidence="1">
    <location>
        <begin position="45"/>
        <end position="65"/>
    </location>
</feature>
<gene>
    <name evidence="2" type="ORF">ODALV1_LOCUS15565</name>
</gene>
<accession>A0ABP1QVJ7</accession>
<reference evidence="2 3" key="1">
    <citation type="submission" date="2024-08" db="EMBL/GenBank/DDBJ databases">
        <authorList>
            <person name="Cucini C."/>
            <person name="Frati F."/>
        </authorList>
    </citation>
    <scope>NUCLEOTIDE SEQUENCE [LARGE SCALE GENOMIC DNA]</scope>
</reference>
<dbReference type="EMBL" id="CAXLJM020000048">
    <property type="protein sequence ID" value="CAL8112263.1"/>
    <property type="molecule type" value="Genomic_DNA"/>
</dbReference>
<organism evidence="2 3">
    <name type="scientific">Orchesella dallaii</name>
    <dbReference type="NCBI Taxonomy" id="48710"/>
    <lineage>
        <taxon>Eukaryota</taxon>
        <taxon>Metazoa</taxon>
        <taxon>Ecdysozoa</taxon>
        <taxon>Arthropoda</taxon>
        <taxon>Hexapoda</taxon>
        <taxon>Collembola</taxon>
        <taxon>Entomobryomorpha</taxon>
        <taxon>Entomobryoidea</taxon>
        <taxon>Orchesellidae</taxon>
        <taxon>Orchesellinae</taxon>
        <taxon>Orchesella</taxon>
    </lineage>
</organism>
<proteinExistence type="predicted"/>
<comment type="caution">
    <text evidence="2">The sequence shown here is derived from an EMBL/GenBank/DDBJ whole genome shotgun (WGS) entry which is preliminary data.</text>
</comment>
<keyword evidence="1" id="KW-1133">Transmembrane helix</keyword>
<evidence type="ECO:0000256" key="1">
    <source>
        <dbReference type="SAM" id="Phobius"/>
    </source>
</evidence>
<protein>
    <recommendedName>
        <fullName evidence="4">Odorant receptor</fullName>
    </recommendedName>
</protein>
<evidence type="ECO:0008006" key="4">
    <source>
        <dbReference type="Google" id="ProtNLM"/>
    </source>
</evidence>
<sequence length="407" mass="46391">MLPKSIEKHIAIRVRLLAITGQTLFKWDSESGSVVPANPYMSLHYIYCLMPAYLYCLFLAVNLYFRLNPLNSIEDEVEVVSDPRNFATLVLHWAEMIVAFIVCILSTLLVLRRDQVMYLMNQLLIFNRQLIADDEEKGIELDAEQKRTLKTGEIILCLTAYISAIYPFVLLFVMLHPIEPTHALLEKLLEIDLSPSNFGIPHFLLLAAVFFGLWCSDQRPTKGDAYIAAAIKMFTISSIAMPLSYHLDIIRNPCFPVYAGYSLSVQCHNDIGNHKQLMPTYWSASEIGTRLGICFLSYVNWNFLVTGTASFVTLSIVLVGHYFRTCVAQYGTFRGVVAPFKQLLLLNYPVLFGRLVNLSGEFIDVEDKLVPRRTLYKKSVKSCAIFYVGEVYPFYTIDKNVFSQVYK</sequence>
<keyword evidence="3" id="KW-1185">Reference proteome</keyword>
<feature type="transmembrane region" description="Helical" evidence="1">
    <location>
        <begin position="85"/>
        <end position="111"/>
    </location>
</feature>
<evidence type="ECO:0000313" key="3">
    <source>
        <dbReference type="Proteomes" id="UP001642540"/>
    </source>
</evidence>
<keyword evidence="1" id="KW-0812">Transmembrane</keyword>
<dbReference type="Proteomes" id="UP001642540">
    <property type="component" value="Unassembled WGS sequence"/>
</dbReference>
<feature type="transmembrane region" description="Helical" evidence="1">
    <location>
        <begin position="198"/>
        <end position="215"/>
    </location>
</feature>
<feature type="transmembrane region" description="Helical" evidence="1">
    <location>
        <begin position="154"/>
        <end position="178"/>
    </location>
</feature>
<keyword evidence="1" id="KW-0472">Membrane</keyword>